<keyword evidence="3" id="KW-1185">Reference proteome</keyword>
<name>A0A0H1RFH8_9HYPH</name>
<accession>A0A0H1RFH8</accession>
<protein>
    <submittedName>
        <fullName evidence="2">Uncharacterized protein</fullName>
    </submittedName>
</protein>
<comment type="caution">
    <text evidence="2">The sequence shown here is derived from an EMBL/GenBank/DDBJ whole genome shotgun (WGS) entry which is preliminary data.</text>
</comment>
<dbReference type="EMBL" id="LCYG01000056">
    <property type="protein sequence ID" value="KLK91332.1"/>
    <property type="molecule type" value="Genomic_DNA"/>
</dbReference>
<sequence>MDGPVLLQRDGHGALIVRHWPPIRPEQAPGAAPFTLSELWAAPPQVNGGLVVEGDPPRGIGGVHSGRQNFKDGQKRVSARDPFQLADPWKAPRTVIGNG</sequence>
<organism evidence="2 3">
    <name type="scientific">Microvirga vignae</name>
    <dbReference type="NCBI Taxonomy" id="1225564"/>
    <lineage>
        <taxon>Bacteria</taxon>
        <taxon>Pseudomonadati</taxon>
        <taxon>Pseudomonadota</taxon>
        <taxon>Alphaproteobacteria</taxon>
        <taxon>Hyphomicrobiales</taxon>
        <taxon>Methylobacteriaceae</taxon>
        <taxon>Microvirga</taxon>
    </lineage>
</organism>
<reference evidence="2 3" key="1">
    <citation type="submission" date="2015-05" db="EMBL/GenBank/DDBJ databases">
        <title>Draft genome sequence of Microvirga vignae strain BR3299, a novel nitrogen fixing bacteria isolated from Brazil semi-aired region.</title>
        <authorList>
            <person name="Zilli J.E."/>
            <person name="Passos S.R."/>
            <person name="Leite J."/>
            <person name="Baldani J.I."/>
            <person name="Xavier G.R."/>
            <person name="Rumjaneck N.G."/>
            <person name="Simoes-Araujo J.L."/>
        </authorList>
    </citation>
    <scope>NUCLEOTIDE SEQUENCE [LARGE SCALE GENOMIC DNA]</scope>
    <source>
        <strain evidence="2 3">BR3299</strain>
    </source>
</reference>
<evidence type="ECO:0000313" key="2">
    <source>
        <dbReference type="EMBL" id="KLK91332.1"/>
    </source>
</evidence>
<dbReference type="AlphaFoldDB" id="A0A0H1RFH8"/>
<proteinExistence type="predicted"/>
<evidence type="ECO:0000256" key="1">
    <source>
        <dbReference type="SAM" id="MobiDB-lite"/>
    </source>
</evidence>
<feature type="compositionally biased region" description="Basic and acidic residues" evidence="1">
    <location>
        <begin position="69"/>
        <end position="79"/>
    </location>
</feature>
<feature type="region of interest" description="Disordered" evidence="1">
    <location>
        <begin position="56"/>
        <end position="82"/>
    </location>
</feature>
<gene>
    <name evidence="2" type="ORF">AA309_21005</name>
</gene>
<dbReference type="Proteomes" id="UP000035489">
    <property type="component" value="Unassembled WGS sequence"/>
</dbReference>
<evidence type="ECO:0000313" key="3">
    <source>
        <dbReference type="Proteomes" id="UP000035489"/>
    </source>
</evidence>